<dbReference type="Proteomes" id="UP000663452">
    <property type="component" value="Chromosome"/>
</dbReference>
<sequence length="479" mass="53916">MKKRILKPEYLVAFAGCGLILYLLFLQPFIGVADNGDFKRMMDTVGLNYYNAAESYADRFFSFSHARFSYENLFQGFYPSSQILLVLVPRLLSGVFHGSYFDIRLLGAVYALLLLAATWLIVKLGAKYSVVTGLLLGAGMLFVFYDIGYLAYFNSLFGEPVSMVSMLLTFALGLRLTVQERPTRKGLTLFFIAVLFLICSKIQNAPVGLVFSLIFLRLGALPGEGNFRRLARRFAVAVALVSVVLYMAAPKELKHINLYQTVFFGILNESPDVRGDLRDLGLPEHLEVLAGTNYFQKDTAIKQDDPSLTPDFYDRVSHKDVLFFYIKHPGRLIEHMKYAAKNSMDIRPQYLGNYEKAEGKPAGALSHTYSVWSQFKDKHIPHTLGFLILFYLVYYAGVLFHYFRTKELAGRIAGELLLLIGLIGLFSFLVPVLGDGRADIGKHLFLFNVSFDLMAVIMFGGLVHMAVSMGRRIFGISRN</sequence>
<keyword evidence="1" id="KW-0472">Membrane</keyword>
<dbReference type="EMBL" id="CP070969">
    <property type="protein sequence ID" value="QSF44222.1"/>
    <property type="molecule type" value="Genomic_DNA"/>
</dbReference>
<dbReference type="RefSeq" id="WP_206101813.1">
    <property type="nucleotide sequence ID" value="NZ_CP070969.1"/>
</dbReference>
<reference evidence="2 3" key="1">
    <citation type="submission" date="2021-02" db="EMBL/GenBank/DDBJ databases">
        <title>Paenibacillus tianjinensis sp. nov.</title>
        <authorList>
            <person name="Liu H."/>
        </authorList>
    </citation>
    <scope>NUCLEOTIDE SEQUENCE [LARGE SCALE GENOMIC DNA]</scope>
    <source>
        <strain evidence="2 3">TB2019</strain>
    </source>
</reference>
<keyword evidence="3" id="KW-1185">Reference proteome</keyword>
<accession>A0ABX7LE26</accession>
<feature type="transmembrane region" description="Helical" evidence="1">
    <location>
        <begin position="128"/>
        <end position="153"/>
    </location>
</feature>
<evidence type="ECO:0000313" key="2">
    <source>
        <dbReference type="EMBL" id="QSF44222.1"/>
    </source>
</evidence>
<feature type="transmembrane region" description="Helical" evidence="1">
    <location>
        <begin position="230"/>
        <end position="249"/>
    </location>
</feature>
<evidence type="ECO:0000313" key="3">
    <source>
        <dbReference type="Proteomes" id="UP000663452"/>
    </source>
</evidence>
<feature type="transmembrane region" description="Helical" evidence="1">
    <location>
        <begin position="103"/>
        <end position="122"/>
    </location>
</feature>
<feature type="transmembrane region" description="Helical" evidence="1">
    <location>
        <begin position="160"/>
        <end position="178"/>
    </location>
</feature>
<keyword evidence="1" id="KW-1133">Transmembrane helix</keyword>
<keyword evidence="1" id="KW-0812">Transmembrane</keyword>
<organism evidence="2 3">
    <name type="scientific">Paenibacillus tianjinensis</name>
    <dbReference type="NCBI Taxonomy" id="2810347"/>
    <lineage>
        <taxon>Bacteria</taxon>
        <taxon>Bacillati</taxon>
        <taxon>Bacillota</taxon>
        <taxon>Bacilli</taxon>
        <taxon>Bacillales</taxon>
        <taxon>Paenibacillaceae</taxon>
        <taxon>Paenibacillus</taxon>
    </lineage>
</organism>
<feature type="transmembrane region" description="Helical" evidence="1">
    <location>
        <begin position="190"/>
        <end position="218"/>
    </location>
</feature>
<gene>
    <name evidence="2" type="ORF">JRJ22_23870</name>
</gene>
<proteinExistence type="predicted"/>
<evidence type="ECO:0000256" key="1">
    <source>
        <dbReference type="SAM" id="Phobius"/>
    </source>
</evidence>
<evidence type="ECO:0008006" key="4">
    <source>
        <dbReference type="Google" id="ProtNLM"/>
    </source>
</evidence>
<feature type="transmembrane region" description="Helical" evidence="1">
    <location>
        <begin position="445"/>
        <end position="467"/>
    </location>
</feature>
<protein>
    <recommendedName>
        <fullName evidence="4">Dolichyl-phosphate-mannose-protein mannosyltransferase</fullName>
    </recommendedName>
</protein>
<feature type="transmembrane region" description="Helical" evidence="1">
    <location>
        <begin position="12"/>
        <end position="33"/>
    </location>
</feature>
<feature type="transmembrane region" description="Helical" evidence="1">
    <location>
        <begin position="384"/>
        <end position="403"/>
    </location>
</feature>
<name>A0ABX7LE26_9BACL</name>
<feature type="transmembrane region" description="Helical" evidence="1">
    <location>
        <begin position="415"/>
        <end position="433"/>
    </location>
</feature>